<dbReference type="InterPro" id="IPR001214">
    <property type="entry name" value="SET_dom"/>
</dbReference>
<reference evidence="2 3" key="1">
    <citation type="submission" date="2018-02" db="EMBL/GenBank/DDBJ databases">
        <title>Genomic Reconstructions from Amazon Rainforest and Pasture Soil Reveal Novel Insights into the Physiology of Candidate Phyla in Tropical Sites.</title>
        <authorList>
            <person name="Kroeger M.E."/>
            <person name="Delmont T."/>
            <person name="Eren A.M."/>
            <person name="Guo J."/>
            <person name="Meyer K.M."/>
            <person name="Khan K."/>
            <person name="Rodrigues J.L.M."/>
            <person name="Bohannan B.J.M."/>
            <person name="Tringe S."/>
            <person name="Borges C.D."/>
            <person name="Tiedje J."/>
            <person name="Tsai S.M."/>
            <person name="Nusslein K."/>
        </authorList>
    </citation>
    <scope>NUCLEOTIDE SEQUENCE [LARGE SCALE GENOMIC DNA]</scope>
    <source>
        <strain evidence="2">Amazon FNV 2010 28 9</strain>
    </source>
</reference>
<dbReference type="Gene3D" id="2.170.270.10">
    <property type="entry name" value="SET domain"/>
    <property type="match status" value="1"/>
</dbReference>
<protein>
    <submittedName>
        <fullName evidence="2">SET domain-containing protein-lysine N-methyltransferase</fullName>
    </submittedName>
</protein>
<evidence type="ECO:0000313" key="3">
    <source>
        <dbReference type="Proteomes" id="UP000246104"/>
    </source>
</evidence>
<comment type="caution">
    <text evidence="2">The sequence shown here is derived from an EMBL/GenBank/DDBJ whole genome shotgun (WGS) entry which is preliminary data.</text>
</comment>
<dbReference type="Proteomes" id="UP000246104">
    <property type="component" value="Unassembled WGS sequence"/>
</dbReference>
<evidence type="ECO:0000313" key="2">
    <source>
        <dbReference type="EMBL" id="PWU22921.1"/>
    </source>
</evidence>
<dbReference type="CDD" id="cd10540">
    <property type="entry name" value="SET_SpSet7-like"/>
    <property type="match status" value="1"/>
</dbReference>
<dbReference type="PROSITE" id="PS50280">
    <property type="entry name" value="SET"/>
    <property type="match status" value="1"/>
</dbReference>
<keyword evidence="2" id="KW-0808">Transferase</keyword>
<proteinExistence type="predicted"/>
<sequence length="146" mass="16742">MKNSGKSKLFTPSCKIYLAPSRIPHAGRGVFARKHISEGDLIERCPVLELPTRDIPLLEKTLLHNYYFLWGEELSQVAIALGFGSLYNHSYSPNATYHKFMKKRYLEFIAIKDIAENEEITVNYNHGNPDDKSPLWMNDVPSVDEE</sequence>
<evidence type="ECO:0000259" key="1">
    <source>
        <dbReference type="PROSITE" id="PS50280"/>
    </source>
</evidence>
<dbReference type="GO" id="GO:0008168">
    <property type="term" value="F:methyltransferase activity"/>
    <property type="evidence" value="ECO:0007669"/>
    <property type="project" value="UniProtKB-KW"/>
</dbReference>
<dbReference type="Pfam" id="PF00856">
    <property type="entry name" value="SET"/>
    <property type="match status" value="1"/>
</dbReference>
<keyword evidence="2" id="KW-0489">Methyltransferase</keyword>
<feature type="domain" description="SET" evidence="1">
    <location>
        <begin position="14"/>
        <end position="125"/>
    </location>
</feature>
<gene>
    <name evidence="2" type="ORF">C5B42_04615</name>
</gene>
<dbReference type="SUPFAM" id="SSF82199">
    <property type="entry name" value="SET domain"/>
    <property type="match status" value="1"/>
</dbReference>
<dbReference type="SMART" id="SM00317">
    <property type="entry name" value="SET"/>
    <property type="match status" value="1"/>
</dbReference>
<dbReference type="GO" id="GO:0032259">
    <property type="term" value="P:methylation"/>
    <property type="evidence" value="ECO:0007669"/>
    <property type="project" value="UniProtKB-KW"/>
</dbReference>
<name>A0A317JP05_9BACT</name>
<organism evidence="2 3">
    <name type="scientific">Candidatus Cerribacteria bacterium 'Amazon FNV 2010 28 9'</name>
    <dbReference type="NCBI Taxonomy" id="2081795"/>
    <lineage>
        <taxon>Bacteria</taxon>
        <taxon>Candidatus Cerribacteria</taxon>
    </lineage>
</organism>
<accession>A0A317JP05</accession>
<dbReference type="InterPro" id="IPR046341">
    <property type="entry name" value="SET_dom_sf"/>
</dbReference>
<dbReference type="AlphaFoldDB" id="A0A317JP05"/>
<dbReference type="EMBL" id="PSRQ01000052">
    <property type="protein sequence ID" value="PWU22921.1"/>
    <property type="molecule type" value="Genomic_DNA"/>
</dbReference>